<proteinExistence type="inferred from homology"/>
<keyword evidence="3" id="KW-0378">Hydrolase</keyword>
<keyword evidence="5" id="KW-0573">Peptidoglycan synthesis</keyword>
<gene>
    <name evidence="10" type="ORF">WS72_24970</name>
</gene>
<feature type="region of interest" description="Disordered" evidence="8">
    <location>
        <begin position="1"/>
        <end position="20"/>
    </location>
</feature>
<dbReference type="Pfam" id="PF00768">
    <property type="entry name" value="Peptidase_S11"/>
    <property type="match status" value="1"/>
</dbReference>
<evidence type="ECO:0000256" key="8">
    <source>
        <dbReference type="SAM" id="MobiDB-lite"/>
    </source>
</evidence>
<feature type="compositionally biased region" description="Polar residues" evidence="8">
    <location>
        <begin position="1"/>
        <end position="11"/>
    </location>
</feature>
<evidence type="ECO:0000313" key="10">
    <source>
        <dbReference type="EMBL" id="KWZ38140.1"/>
    </source>
</evidence>
<evidence type="ECO:0000256" key="7">
    <source>
        <dbReference type="RuleBase" id="RU004016"/>
    </source>
</evidence>
<dbReference type="PRINTS" id="PR00725">
    <property type="entry name" value="DADACBPTASE1"/>
</dbReference>
<dbReference type="InterPro" id="IPR012338">
    <property type="entry name" value="Beta-lactam/transpept-like"/>
</dbReference>
<evidence type="ECO:0000256" key="3">
    <source>
        <dbReference type="ARBA" id="ARBA00022801"/>
    </source>
</evidence>
<feature type="compositionally biased region" description="Basic and acidic residues" evidence="8">
    <location>
        <begin position="344"/>
        <end position="356"/>
    </location>
</feature>
<dbReference type="EMBL" id="LNJQ01000004">
    <property type="protein sequence ID" value="KWZ38140.1"/>
    <property type="molecule type" value="Genomic_DNA"/>
</dbReference>
<keyword evidence="11" id="KW-1185">Reference proteome</keyword>
<accession>A0ABR5T4L7</accession>
<keyword evidence="2" id="KW-0732">Signal</keyword>
<reference evidence="10 11" key="1">
    <citation type="submission" date="2015-11" db="EMBL/GenBank/DDBJ databases">
        <authorList>
            <person name="Sahl J."/>
            <person name="Wagner D."/>
            <person name="Keim P."/>
        </authorList>
    </citation>
    <scope>NUCLEOTIDE SEQUENCE [LARGE SCALE GENOMIC DNA]</scope>
    <source>
        <strain evidence="10 11">BDU18</strain>
    </source>
</reference>
<evidence type="ECO:0000313" key="11">
    <source>
        <dbReference type="Proteomes" id="UP000070255"/>
    </source>
</evidence>
<dbReference type="SUPFAM" id="SSF56601">
    <property type="entry name" value="beta-lactamase/transpeptidase-like"/>
    <property type="match status" value="1"/>
</dbReference>
<keyword evidence="6" id="KW-0961">Cell wall biogenesis/degradation</keyword>
<sequence length="356" mass="37306">MTNALPSTAATPRSARTLPATPPRMLGALLVVAACVAPGRAHARPTPQTSAVSWLVVDADSGTTLGEHNANARREPASLTKLMTAYLAFDALERGTLRWDETVAVSAGDIASVGSDEARMYLTPGQRVRVRDLVRGLIVASANDAALVLAKRIGGSPAGFAARMNDTARRLGMRDSHFVSPSGITTPDHYSTAHDLSILAQHLNRDFPAFYAFSSQRRFAYGTFSKTNKNRLLSTDPTVDGMKTGHTNAAGWCMVVTAERRIAGSRALHRVIAVLLGEPTEKQRLADAGKLLDWGFASLGGGESAASTATAATTATTAATAATAAAATTATAAATGARRSNARAGEHRAEDRARML</sequence>
<evidence type="ECO:0000256" key="6">
    <source>
        <dbReference type="ARBA" id="ARBA00023316"/>
    </source>
</evidence>
<dbReference type="Gene3D" id="3.40.710.10">
    <property type="entry name" value="DD-peptidase/beta-lactamase superfamily"/>
    <property type="match status" value="1"/>
</dbReference>
<evidence type="ECO:0000256" key="4">
    <source>
        <dbReference type="ARBA" id="ARBA00022960"/>
    </source>
</evidence>
<dbReference type="RefSeq" id="WP_060822791.1">
    <property type="nucleotide sequence ID" value="NZ_LNJQ01000004.1"/>
</dbReference>
<dbReference type="PANTHER" id="PTHR21581">
    <property type="entry name" value="D-ALANYL-D-ALANINE CARBOXYPEPTIDASE"/>
    <property type="match status" value="1"/>
</dbReference>
<evidence type="ECO:0000256" key="2">
    <source>
        <dbReference type="ARBA" id="ARBA00022729"/>
    </source>
</evidence>
<organism evidence="10 11">
    <name type="scientific">Burkholderia savannae</name>
    <dbReference type="NCBI Taxonomy" id="1637837"/>
    <lineage>
        <taxon>Bacteria</taxon>
        <taxon>Pseudomonadati</taxon>
        <taxon>Pseudomonadota</taxon>
        <taxon>Betaproteobacteria</taxon>
        <taxon>Burkholderiales</taxon>
        <taxon>Burkholderiaceae</taxon>
        <taxon>Burkholderia</taxon>
        <taxon>pseudomallei group</taxon>
    </lineage>
</organism>
<evidence type="ECO:0000256" key="5">
    <source>
        <dbReference type="ARBA" id="ARBA00022984"/>
    </source>
</evidence>
<dbReference type="InterPro" id="IPR001967">
    <property type="entry name" value="Peptidase_S11_N"/>
</dbReference>
<evidence type="ECO:0000256" key="1">
    <source>
        <dbReference type="ARBA" id="ARBA00007164"/>
    </source>
</evidence>
<keyword evidence="4" id="KW-0133">Cell shape</keyword>
<comment type="caution">
    <text evidence="10">The sequence shown here is derived from an EMBL/GenBank/DDBJ whole genome shotgun (WGS) entry which is preliminary data.</text>
</comment>
<comment type="similarity">
    <text evidence="1 7">Belongs to the peptidase S11 family.</text>
</comment>
<dbReference type="Proteomes" id="UP000070255">
    <property type="component" value="Unassembled WGS sequence"/>
</dbReference>
<dbReference type="InterPro" id="IPR018044">
    <property type="entry name" value="Peptidase_S11"/>
</dbReference>
<dbReference type="PANTHER" id="PTHR21581:SF6">
    <property type="entry name" value="TRAFFICKING PROTEIN PARTICLE COMPLEX SUBUNIT 12"/>
    <property type="match status" value="1"/>
</dbReference>
<feature type="domain" description="Peptidase S11 D-alanyl-D-alanine carboxypeptidase A N-terminal" evidence="9">
    <location>
        <begin position="46"/>
        <end position="278"/>
    </location>
</feature>
<evidence type="ECO:0000259" key="9">
    <source>
        <dbReference type="Pfam" id="PF00768"/>
    </source>
</evidence>
<name>A0ABR5T4L7_9BURK</name>
<feature type="region of interest" description="Disordered" evidence="8">
    <location>
        <begin position="331"/>
        <end position="356"/>
    </location>
</feature>
<protein>
    <submittedName>
        <fullName evidence="10">Peptidase M15</fullName>
    </submittedName>
</protein>